<evidence type="ECO:0000256" key="2">
    <source>
        <dbReference type="ARBA" id="ARBA00022475"/>
    </source>
</evidence>
<evidence type="ECO:0000256" key="10">
    <source>
        <dbReference type="ARBA" id="ARBA00023136"/>
    </source>
</evidence>
<keyword evidence="9" id="KW-0443">Lipid metabolism</keyword>
<dbReference type="Proteomes" id="UP000651208">
    <property type="component" value="Unassembled WGS sequence"/>
</dbReference>
<evidence type="ECO:0000256" key="3">
    <source>
        <dbReference type="ARBA" id="ARBA00022516"/>
    </source>
</evidence>
<keyword evidence="5" id="KW-0441">Lipid A biosynthesis</keyword>
<dbReference type="Gene3D" id="1.10.3730.20">
    <property type="match status" value="1"/>
</dbReference>
<evidence type="ECO:0000256" key="7">
    <source>
        <dbReference type="ARBA" id="ARBA00022985"/>
    </source>
</evidence>
<evidence type="ECO:0000313" key="14">
    <source>
        <dbReference type="Proteomes" id="UP000651208"/>
    </source>
</evidence>
<evidence type="ECO:0000256" key="11">
    <source>
        <dbReference type="SAM" id="Phobius"/>
    </source>
</evidence>
<dbReference type="InterPro" id="IPR000390">
    <property type="entry name" value="Small_drug/metabolite_transptr"/>
</dbReference>
<protein>
    <submittedName>
        <fullName evidence="13">EamA family transporter</fullName>
    </submittedName>
</protein>
<keyword evidence="4" id="KW-0997">Cell inner membrane</keyword>
<keyword evidence="2" id="KW-1003">Cell membrane</keyword>
<dbReference type="InterPro" id="IPR000620">
    <property type="entry name" value="EamA_dom"/>
</dbReference>
<evidence type="ECO:0000256" key="6">
    <source>
        <dbReference type="ARBA" id="ARBA00022692"/>
    </source>
</evidence>
<feature type="transmembrane region" description="Helical" evidence="11">
    <location>
        <begin position="47"/>
        <end position="69"/>
    </location>
</feature>
<comment type="caution">
    <text evidence="13">The sequence shown here is derived from an EMBL/GenBank/DDBJ whole genome shotgun (WGS) entry which is preliminary data.</text>
</comment>
<evidence type="ECO:0000256" key="8">
    <source>
        <dbReference type="ARBA" id="ARBA00022989"/>
    </source>
</evidence>
<evidence type="ECO:0000256" key="5">
    <source>
        <dbReference type="ARBA" id="ARBA00022556"/>
    </source>
</evidence>
<organism evidence="13 14">
    <name type="scientific">Frischella japonica</name>
    <dbReference type="NCBI Taxonomy" id="2741544"/>
    <lineage>
        <taxon>Bacteria</taxon>
        <taxon>Pseudomonadati</taxon>
        <taxon>Pseudomonadota</taxon>
        <taxon>Gammaproteobacteria</taxon>
        <taxon>Orbales</taxon>
        <taxon>Orbaceae</taxon>
        <taxon>Frischella</taxon>
    </lineage>
</organism>
<dbReference type="InterPro" id="IPR037185">
    <property type="entry name" value="EmrE-like"/>
</dbReference>
<sequence>MTILIILLWLANLCCDTIGQIAFKYAAISSHNRIDFDYWRILLFNRWLWLGITSYAIGFLLWIAFLSYIPLSQAILLGSANIITIMIFGHILFKEKLTFFRVLGVGLITAGVIIVGIG</sequence>
<keyword evidence="10 11" id="KW-0472">Membrane</keyword>
<evidence type="ECO:0000259" key="12">
    <source>
        <dbReference type="Pfam" id="PF00892"/>
    </source>
</evidence>
<dbReference type="SUPFAM" id="SSF103481">
    <property type="entry name" value="Multidrug resistance efflux transporter EmrE"/>
    <property type="match status" value="1"/>
</dbReference>
<dbReference type="EMBL" id="JABURY010000008">
    <property type="protein sequence ID" value="MBC9130464.1"/>
    <property type="molecule type" value="Genomic_DNA"/>
</dbReference>
<evidence type="ECO:0000256" key="4">
    <source>
        <dbReference type="ARBA" id="ARBA00022519"/>
    </source>
</evidence>
<accession>A0ABR7QW95</accession>
<gene>
    <name evidence="13" type="ORF">FcAc13_03975</name>
</gene>
<reference evidence="13 14" key="1">
    <citation type="submission" date="2020-06" db="EMBL/GenBank/DDBJ databases">
        <title>Frischella cerana isolated from Apis cerana gut homogenate.</title>
        <authorList>
            <person name="Wolter L.A."/>
            <person name="Suenami S."/>
            <person name="Miyazaki R."/>
        </authorList>
    </citation>
    <scope>NUCLEOTIDE SEQUENCE [LARGE SCALE GENOMIC DNA]</scope>
    <source>
        <strain evidence="13 14">Ac13</strain>
    </source>
</reference>
<dbReference type="PANTHER" id="PTHR30561">
    <property type="entry name" value="SMR FAMILY PROTON-DEPENDENT DRUG EFFLUX TRANSPORTER SUGE"/>
    <property type="match status" value="1"/>
</dbReference>
<dbReference type="Pfam" id="PF00892">
    <property type="entry name" value="EamA"/>
    <property type="match status" value="1"/>
</dbReference>
<keyword evidence="8 11" id="KW-1133">Transmembrane helix</keyword>
<feature type="transmembrane region" description="Helical" evidence="11">
    <location>
        <begin position="100"/>
        <end position="117"/>
    </location>
</feature>
<feature type="domain" description="EamA" evidence="12">
    <location>
        <begin position="48"/>
        <end position="115"/>
    </location>
</feature>
<dbReference type="RefSeq" id="WP_187754914.1">
    <property type="nucleotide sequence ID" value="NZ_JABURY010000008.1"/>
</dbReference>
<keyword evidence="7" id="KW-0448">Lipopolysaccharide biosynthesis</keyword>
<feature type="transmembrane region" description="Helical" evidence="11">
    <location>
        <begin position="75"/>
        <end position="93"/>
    </location>
</feature>
<name>A0ABR7QW95_9GAMM</name>
<keyword evidence="6 11" id="KW-0812">Transmembrane</keyword>
<comment type="subcellular location">
    <subcellularLocation>
        <location evidence="1">Cell membrane</location>
        <topology evidence="1">Multi-pass membrane protein</topology>
    </subcellularLocation>
</comment>
<proteinExistence type="predicted"/>
<keyword evidence="3" id="KW-0444">Lipid biosynthesis</keyword>
<dbReference type="PANTHER" id="PTHR30561:SF9">
    <property type="entry name" value="4-AMINO-4-DEOXY-L-ARABINOSE-PHOSPHOUNDECAPRENOL FLIPPASE SUBUNIT ARNF-RELATED"/>
    <property type="match status" value="1"/>
</dbReference>
<feature type="transmembrane region" description="Helical" evidence="11">
    <location>
        <begin position="6"/>
        <end position="26"/>
    </location>
</feature>
<keyword evidence="14" id="KW-1185">Reference proteome</keyword>
<evidence type="ECO:0000313" key="13">
    <source>
        <dbReference type="EMBL" id="MBC9130464.1"/>
    </source>
</evidence>
<evidence type="ECO:0000256" key="1">
    <source>
        <dbReference type="ARBA" id="ARBA00004651"/>
    </source>
</evidence>
<evidence type="ECO:0000256" key="9">
    <source>
        <dbReference type="ARBA" id="ARBA00023098"/>
    </source>
</evidence>